<gene>
    <name evidence="5" type="ORF">KDL01_24095</name>
</gene>
<evidence type="ECO:0000256" key="3">
    <source>
        <dbReference type="ARBA" id="ARBA00023121"/>
    </source>
</evidence>
<proteinExistence type="predicted"/>
<dbReference type="RefSeq" id="WP_212530858.1">
    <property type="nucleotide sequence ID" value="NZ_JAGSOG010000139.1"/>
</dbReference>
<dbReference type="GO" id="GO:0005737">
    <property type="term" value="C:cytoplasm"/>
    <property type="evidence" value="ECO:0007669"/>
    <property type="project" value="UniProtKB-ARBA"/>
</dbReference>
<reference evidence="5" key="1">
    <citation type="submission" date="2021-04" db="EMBL/GenBank/DDBJ databases">
        <title>Genome based classification of Actinospica acidithermotolerans sp. nov., an actinobacterium isolated from an Indonesian hot spring.</title>
        <authorList>
            <person name="Kusuma A.B."/>
            <person name="Putra K.E."/>
            <person name="Nafisah S."/>
            <person name="Loh J."/>
            <person name="Nouioui I."/>
            <person name="Goodfellow M."/>
        </authorList>
    </citation>
    <scope>NUCLEOTIDE SEQUENCE</scope>
    <source>
        <strain evidence="5">CSCA 57</strain>
    </source>
</reference>
<protein>
    <submittedName>
        <fullName evidence="5">GPP34 family phosphoprotein</fullName>
    </submittedName>
</protein>
<keyword evidence="4" id="KW-0472">Membrane</keyword>
<sequence length="210" mass="23152">MQNLGEDILLLAITRNGTIAAYDRMHFALAGAALARLIALRRVEVVKGRIVVIDTTPTADPLLDEALGHIYSSRRPPHARNWIGRQRSTVTEQYLAMLTMSGAARCEVHRRLGLFRVRRWFVRDVARVERLRAQLDAIAYSDGPIDAMQAAFGGLIHVTGLDSMYFPRGEGRRARKRLKTLAQYSEAAVAVTAALRARQAAMAATVSAGT</sequence>
<dbReference type="InterPro" id="IPR038261">
    <property type="entry name" value="GPP34-like_sf"/>
</dbReference>
<keyword evidence="3" id="KW-0446">Lipid-binding</keyword>
<dbReference type="InterPro" id="IPR008628">
    <property type="entry name" value="GPP34-like"/>
</dbReference>
<organism evidence="5 6">
    <name type="scientific">Actinospica durhamensis</name>
    <dbReference type="NCBI Taxonomy" id="1508375"/>
    <lineage>
        <taxon>Bacteria</taxon>
        <taxon>Bacillati</taxon>
        <taxon>Actinomycetota</taxon>
        <taxon>Actinomycetes</taxon>
        <taxon>Catenulisporales</taxon>
        <taxon>Actinospicaceae</taxon>
        <taxon>Actinospica</taxon>
    </lineage>
</organism>
<evidence type="ECO:0000313" key="5">
    <source>
        <dbReference type="EMBL" id="MBR7836381.1"/>
    </source>
</evidence>
<comment type="subcellular location">
    <subcellularLocation>
        <location evidence="1">Golgi apparatus membrane</location>
        <topology evidence="1">Peripheral membrane protein</topology>
        <orientation evidence="1">Cytoplasmic side</orientation>
    </subcellularLocation>
</comment>
<dbReference type="EMBL" id="JAGSOG010000139">
    <property type="protein sequence ID" value="MBR7836381.1"/>
    <property type="molecule type" value="Genomic_DNA"/>
</dbReference>
<dbReference type="GO" id="GO:0070273">
    <property type="term" value="F:phosphatidylinositol-4-phosphate binding"/>
    <property type="evidence" value="ECO:0007669"/>
    <property type="project" value="InterPro"/>
</dbReference>
<evidence type="ECO:0000256" key="1">
    <source>
        <dbReference type="ARBA" id="ARBA00004255"/>
    </source>
</evidence>
<name>A0A941IV33_9ACTN</name>
<keyword evidence="2" id="KW-0333">Golgi apparatus</keyword>
<dbReference type="GO" id="GO:0012505">
    <property type="term" value="C:endomembrane system"/>
    <property type="evidence" value="ECO:0007669"/>
    <property type="project" value="UniProtKB-ARBA"/>
</dbReference>
<accession>A0A941IV33</accession>
<evidence type="ECO:0000256" key="4">
    <source>
        <dbReference type="ARBA" id="ARBA00023136"/>
    </source>
</evidence>
<comment type="caution">
    <text evidence="5">The sequence shown here is derived from an EMBL/GenBank/DDBJ whole genome shotgun (WGS) entry which is preliminary data.</text>
</comment>
<dbReference type="AlphaFoldDB" id="A0A941IV33"/>
<evidence type="ECO:0000256" key="2">
    <source>
        <dbReference type="ARBA" id="ARBA00023034"/>
    </source>
</evidence>
<evidence type="ECO:0000313" key="6">
    <source>
        <dbReference type="Proteomes" id="UP000675781"/>
    </source>
</evidence>
<dbReference type="Pfam" id="PF05719">
    <property type="entry name" value="GPP34"/>
    <property type="match status" value="1"/>
</dbReference>
<dbReference type="Proteomes" id="UP000675781">
    <property type="component" value="Unassembled WGS sequence"/>
</dbReference>
<dbReference type="Gene3D" id="1.10.3630.10">
    <property type="entry name" value="yeast vps74-n-term truncation variant domain like"/>
    <property type="match status" value="1"/>
</dbReference>
<keyword evidence="6" id="KW-1185">Reference proteome</keyword>